<name>A0A557P7I6_9VIBR</name>
<proteinExistence type="predicted"/>
<evidence type="ECO:0000313" key="2">
    <source>
        <dbReference type="EMBL" id="GLT14004.1"/>
    </source>
</evidence>
<gene>
    <name evidence="3" type="ORF">FOF44_08965</name>
    <name evidence="2" type="ORF">GCM10007931_09780</name>
</gene>
<accession>A0A557P7I6</accession>
<dbReference type="Proteomes" id="UP001157156">
    <property type="component" value="Unassembled WGS sequence"/>
</dbReference>
<dbReference type="AlphaFoldDB" id="A0A557P7I6"/>
<keyword evidence="1" id="KW-0732">Signal</keyword>
<evidence type="ECO:0000313" key="5">
    <source>
        <dbReference type="Proteomes" id="UP001157156"/>
    </source>
</evidence>
<keyword evidence="5" id="KW-1185">Reference proteome</keyword>
<dbReference type="InterPro" id="IPR006311">
    <property type="entry name" value="TAT_signal"/>
</dbReference>
<dbReference type="EMBL" id="VMKJ01000015">
    <property type="protein sequence ID" value="TVO36621.1"/>
    <property type="molecule type" value="Genomic_DNA"/>
</dbReference>
<reference evidence="3 4" key="3">
    <citation type="submission" date="2019-07" db="EMBL/GenBank/DDBJ databases">
        <title>The draft genome sequence of Vibrio algivorus M1486.</title>
        <authorList>
            <person name="Meng X."/>
        </authorList>
    </citation>
    <scope>NUCLEOTIDE SEQUENCE [LARGE SCALE GENOMIC DNA]</scope>
    <source>
        <strain evidence="3 4">M1486</strain>
    </source>
</reference>
<dbReference type="RefSeq" id="WP_089124368.1">
    <property type="nucleotide sequence ID" value="NZ_BSPV01000003.1"/>
</dbReference>
<evidence type="ECO:0000256" key="1">
    <source>
        <dbReference type="ARBA" id="ARBA00022729"/>
    </source>
</evidence>
<reference evidence="5" key="2">
    <citation type="journal article" date="2019" name="Int. J. Syst. Evol. Microbiol.">
        <title>The Global Catalogue of Microorganisms (GCM) 10K type strain sequencing project: providing services to taxonomists for standard genome sequencing and annotation.</title>
        <authorList>
            <consortium name="The Broad Institute Genomics Platform"/>
            <consortium name="The Broad Institute Genome Sequencing Center for Infectious Disease"/>
            <person name="Wu L."/>
            <person name="Ma J."/>
        </authorList>
    </citation>
    <scope>NUCLEOTIDE SEQUENCE [LARGE SCALE GENOMIC DNA]</scope>
    <source>
        <strain evidence="5">NBRC 111146</strain>
    </source>
</reference>
<dbReference type="InterPro" id="IPR019546">
    <property type="entry name" value="TAT_signal_bac_arc"/>
</dbReference>
<protein>
    <submittedName>
        <fullName evidence="2">Transcriptional initiation protein Tat</fullName>
    </submittedName>
    <submittedName>
        <fullName evidence="3">Twin-arginine translocation signal domain-containing protein</fullName>
    </submittedName>
</protein>
<dbReference type="PROSITE" id="PS51318">
    <property type="entry name" value="TAT"/>
    <property type="match status" value="1"/>
</dbReference>
<evidence type="ECO:0000313" key="4">
    <source>
        <dbReference type="Proteomes" id="UP000319828"/>
    </source>
</evidence>
<dbReference type="Proteomes" id="UP000319828">
    <property type="component" value="Unassembled WGS sequence"/>
</dbReference>
<evidence type="ECO:0000313" key="3">
    <source>
        <dbReference type="EMBL" id="TVO36621.1"/>
    </source>
</evidence>
<dbReference type="NCBIfam" id="TIGR01409">
    <property type="entry name" value="TAT_signal_seq"/>
    <property type="match status" value="1"/>
</dbReference>
<dbReference type="EMBL" id="BSPV01000003">
    <property type="protein sequence ID" value="GLT14004.1"/>
    <property type="molecule type" value="Genomic_DNA"/>
</dbReference>
<dbReference type="InterPro" id="IPR014177">
    <property type="entry name" value="Formate_DH_TAT-contain"/>
</dbReference>
<organism evidence="3 4">
    <name type="scientific">Vibrio algivorus</name>
    <dbReference type="NCBI Taxonomy" id="1667024"/>
    <lineage>
        <taxon>Bacteria</taxon>
        <taxon>Pseudomonadati</taxon>
        <taxon>Pseudomonadota</taxon>
        <taxon>Gammaproteobacteria</taxon>
        <taxon>Vibrionales</taxon>
        <taxon>Vibrionaceae</taxon>
        <taxon>Vibrio</taxon>
    </lineage>
</organism>
<sequence>MKTTTSLNKESVNESRRDLLKGITTAAVVGGVVAAGISTQVSAVEKPQNNEQPKLKKGYHETQHIRDYFDSL</sequence>
<reference evidence="2" key="4">
    <citation type="submission" date="2023-01" db="EMBL/GenBank/DDBJ databases">
        <title>Draft genome sequence of Vibrio algivorus strain NBRC 111146.</title>
        <authorList>
            <person name="Sun Q."/>
            <person name="Mori K."/>
        </authorList>
    </citation>
    <scope>NUCLEOTIDE SEQUENCE</scope>
    <source>
        <strain evidence="2">NBRC 111146</strain>
    </source>
</reference>
<dbReference type="PIRSF" id="PIRSF036704">
    <property type="entry name" value="UCP036704"/>
    <property type="match status" value="1"/>
</dbReference>
<reference evidence="2" key="1">
    <citation type="journal article" date="2014" name="Int. J. Syst. Evol. Microbiol.">
        <title>Complete genome of a new Firmicutes species belonging to the dominant human colonic microbiota ('Ruminococcus bicirculans') reveals two chromosomes and a selective capacity to utilize plant glucans.</title>
        <authorList>
            <consortium name="NISC Comparative Sequencing Program"/>
            <person name="Wegmann U."/>
            <person name="Louis P."/>
            <person name="Goesmann A."/>
            <person name="Henrissat B."/>
            <person name="Duncan S.H."/>
            <person name="Flint H.J."/>
        </authorList>
    </citation>
    <scope>NUCLEOTIDE SEQUENCE</scope>
    <source>
        <strain evidence="2">NBRC 111146</strain>
    </source>
</reference>
<dbReference type="OrthoDB" id="6121375at2"/>
<comment type="caution">
    <text evidence="3">The sequence shown here is derived from an EMBL/GenBank/DDBJ whole genome shotgun (WGS) entry which is preliminary data.</text>
</comment>
<dbReference type="NCBIfam" id="TIGR02811">
    <property type="entry name" value="formate_TAT"/>
    <property type="match status" value="1"/>
</dbReference>